<evidence type="ECO:0000256" key="4">
    <source>
        <dbReference type="RuleBase" id="RU361161"/>
    </source>
</evidence>
<dbReference type="PROSITE" id="PS00775">
    <property type="entry name" value="GLYCOSYL_HYDROL_F3"/>
    <property type="match status" value="1"/>
</dbReference>
<dbReference type="Pfam" id="PF14310">
    <property type="entry name" value="Fn3-like"/>
    <property type="match status" value="1"/>
</dbReference>
<keyword evidence="4" id="KW-0326">Glycosidase</keyword>
<dbReference type="InterPro" id="IPR002772">
    <property type="entry name" value="Glyco_hydro_3_C"/>
</dbReference>
<dbReference type="PANTHER" id="PTHR42715">
    <property type="entry name" value="BETA-GLUCOSIDASE"/>
    <property type="match status" value="1"/>
</dbReference>
<dbReference type="InterPro" id="IPR013783">
    <property type="entry name" value="Ig-like_fold"/>
</dbReference>
<evidence type="ECO:0000256" key="3">
    <source>
        <dbReference type="ARBA" id="ARBA00023277"/>
    </source>
</evidence>
<dbReference type="InterPro" id="IPR026891">
    <property type="entry name" value="Fn3-like"/>
</dbReference>
<reference evidence="7" key="1">
    <citation type="journal article" date="2019" name="Int. J. Syst. Evol. Microbiol.">
        <title>The Global Catalogue of Microorganisms (GCM) 10K type strain sequencing project: providing services to taxonomists for standard genome sequencing and annotation.</title>
        <authorList>
            <consortium name="The Broad Institute Genomics Platform"/>
            <consortium name="The Broad Institute Genome Sequencing Center for Infectious Disease"/>
            <person name="Wu L."/>
            <person name="Ma J."/>
        </authorList>
    </citation>
    <scope>NUCLEOTIDE SEQUENCE [LARGE SCALE GENOMIC DNA]</scope>
    <source>
        <strain evidence="7">CGMCC 4.7396</strain>
    </source>
</reference>
<dbReference type="SUPFAM" id="SSF52279">
    <property type="entry name" value="Beta-D-glucan exohydrolase, C-terminal domain"/>
    <property type="match status" value="1"/>
</dbReference>
<keyword evidence="2 4" id="KW-0378">Hydrolase</keyword>
<dbReference type="SMART" id="SM01217">
    <property type="entry name" value="Fn3_like"/>
    <property type="match status" value="1"/>
</dbReference>
<dbReference type="Proteomes" id="UP001595712">
    <property type="component" value="Unassembled WGS sequence"/>
</dbReference>
<dbReference type="PRINTS" id="PR00133">
    <property type="entry name" value="GLHYDRLASE3"/>
</dbReference>
<dbReference type="InterPro" id="IPR001764">
    <property type="entry name" value="Glyco_hydro_3_N"/>
</dbReference>
<evidence type="ECO:0000313" key="7">
    <source>
        <dbReference type="Proteomes" id="UP001595712"/>
    </source>
</evidence>
<dbReference type="Gene3D" id="3.40.50.1700">
    <property type="entry name" value="Glycoside hydrolase family 3 C-terminal domain"/>
    <property type="match status" value="1"/>
</dbReference>
<dbReference type="PANTHER" id="PTHR42715:SF10">
    <property type="entry name" value="BETA-GLUCOSIDASE"/>
    <property type="match status" value="1"/>
</dbReference>
<name>A0ABV7Q761_9ACTN</name>
<dbReference type="Pfam" id="PF00933">
    <property type="entry name" value="Glyco_hydro_3"/>
    <property type="match status" value="1"/>
</dbReference>
<comment type="caution">
    <text evidence="6">The sequence shown here is derived from an EMBL/GenBank/DDBJ whole genome shotgun (WGS) entry which is preliminary data.</text>
</comment>
<sequence length="779" mass="80625">MDTVTSADAAERAAGLVKRMTLEEKCAQLYGLWRGVDADAGDMAPHQSEQVSDVSEDEAIAHGLGQLTRPFGSAPVAAAEGAANLAALQRRIRSSSRFGIAALAHEECLTGFMAHGATIFPTALAWGATFDPELIGAMAQQIGVSMRSVGVHQGLAPVLDVVADSRWGRTEETMGEDPYLTGTLATAYVSGLQDAGIVATLKHFAGYSASHAARNFGPVFIGPRQFAETYLTPFEMAVRIGRARSVMPSYAANDGVATHANRALLQGVLRDEWGFEGTVVSDYFGVNFLNSLQGVAADRSDAAALGLAGGVDVELPSVDCYGEPLRAAVAAGRIEEDVIDRAVERVLTQKIELGLLDELPEPAGTIDLDPPHARALAAEVARKSIVLLANDGTLPLNAGSAEAQLGRIALIGPVADDKAVMLGCYAFPNHHGRNDADSIDSDDPYPHVDMGVAIATLAERLAADLPAAAIEHLASGSVLDATDAEIAAAANAAAASDLAIVAVGDRSGLFGRGTSGEGCDAPSHALPGRQSALLEAVLDSGTPTVVVVISGRPYALGTAPDRAAAIVQAFLPGQEGAGAISAVLTGAAEPEGRLPAGVPARPDSPPATYLGPELARRSSVSSVDPTARYVFGHGLSYTEFTWDAPELLSGPEVGTEGVVQVAVRVRNTGGRQGSEVVQLYLHDPVASVVRPVQRLVGFARLDLAPGEAGEARFAMPVDLAAFVGVDGEWVVEAGTLELRLGRSAADLAAPVRVEVTGTRRLEPGTRALATQATTETVVG</sequence>
<evidence type="ECO:0000259" key="5">
    <source>
        <dbReference type="SMART" id="SM01217"/>
    </source>
</evidence>
<gene>
    <name evidence="6" type="ORF">ACFO8M_24205</name>
</gene>
<proteinExistence type="inferred from homology"/>
<dbReference type="EMBL" id="JBHRWO010000021">
    <property type="protein sequence ID" value="MFC3495598.1"/>
    <property type="molecule type" value="Genomic_DNA"/>
</dbReference>
<evidence type="ECO:0000313" key="6">
    <source>
        <dbReference type="EMBL" id="MFC3495598.1"/>
    </source>
</evidence>
<keyword evidence="3" id="KW-0119">Carbohydrate metabolism</keyword>
<dbReference type="Pfam" id="PF01915">
    <property type="entry name" value="Glyco_hydro_3_C"/>
    <property type="match status" value="1"/>
</dbReference>
<keyword evidence="7" id="KW-1185">Reference proteome</keyword>
<dbReference type="InterPro" id="IPR036881">
    <property type="entry name" value="Glyco_hydro_3_C_sf"/>
</dbReference>
<feature type="domain" description="Fibronectin type III-like" evidence="5">
    <location>
        <begin position="675"/>
        <end position="744"/>
    </location>
</feature>
<dbReference type="InterPro" id="IPR019800">
    <property type="entry name" value="Glyco_hydro_3_AS"/>
</dbReference>
<organism evidence="6 7">
    <name type="scientific">Glycomyces rhizosphaerae</name>
    <dbReference type="NCBI Taxonomy" id="2054422"/>
    <lineage>
        <taxon>Bacteria</taxon>
        <taxon>Bacillati</taxon>
        <taxon>Actinomycetota</taxon>
        <taxon>Actinomycetes</taxon>
        <taxon>Glycomycetales</taxon>
        <taxon>Glycomycetaceae</taxon>
        <taxon>Glycomyces</taxon>
    </lineage>
</organism>
<dbReference type="Gene3D" id="2.60.40.10">
    <property type="entry name" value="Immunoglobulins"/>
    <property type="match status" value="1"/>
</dbReference>
<evidence type="ECO:0000256" key="1">
    <source>
        <dbReference type="ARBA" id="ARBA00005336"/>
    </source>
</evidence>
<dbReference type="RefSeq" id="WP_387980321.1">
    <property type="nucleotide sequence ID" value="NZ_JBHRWO010000021.1"/>
</dbReference>
<dbReference type="Gene3D" id="3.20.20.300">
    <property type="entry name" value="Glycoside hydrolase, family 3, N-terminal domain"/>
    <property type="match status" value="1"/>
</dbReference>
<dbReference type="InterPro" id="IPR050288">
    <property type="entry name" value="Cellulose_deg_GH3"/>
</dbReference>
<dbReference type="SUPFAM" id="SSF51445">
    <property type="entry name" value="(Trans)glycosidases"/>
    <property type="match status" value="1"/>
</dbReference>
<dbReference type="InterPro" id="IPR017853">
    <property type="entry name" value="GH"/>
</dbReference>
<accession>A0ABV7Q761</accession>
<evidence type="ECO:0000256" key="2">
    <source>
        <dbReference type="ARBA" id="ARBA00022801"/>
    </source>
</evidence>
<dbReference type="InterPro" id="IPR036962">
    <property type="entry name" value="Glyco_hydro_3_N_sf"/>
</dbReference>
<protein>
    <submittedName>
        <fullName evidence="6">Beta-glucosidase</fullName>
    </submittedName>
</protein>
<comment type="similarity">
    <text evidence="1 4">Belongs to the glycosyl hydrolase 3 family.</text>
</comment>